<keyword evidence="1" id="KW-0812">Transmembrane</keyword>
<evidence type="ECO:0000313" key="2">
    <source>
        <dbReference type="EMBL" id="CAF1273933.1"/>
    </source>
</evidence>
<comment type="caution">
    <text evidence="2">The sequence shown here is derived from an EMBL/GenBank/DDBJ whole genome shotgun (WGS) entry which is preliminary data.</text>
</comment>
<reference evidence="2" key="1">
    <citation type="submission" date="2021-02" db="EMBL/GenBank/DDBJ databases">
        <authorList>
            <person name="Nowell W R."/>
        </authorList>
    </citation>
    <scope>NUCLEOTIDE SEQUENCE</scope>
</reference>
<feature type="transmembrane region" description="Helical" evidence="1">
    <location>
        <begin position="96"/>
        <end position="118"/>
    </location>
</feature>
<evidence type="ECO:0000313" key="3">
    <source>
        <dbReference type="Proteomes" id="UP000663860"/>
    </source>
</evidence>
<proteinExistence type="predicted"/>
<gene>
    <name evidence="2" type="ORF">IZO911_LOCUS32583</name>
</gene>
<feature type="transmembrane region" description="Helical" evidence="1">
    <location>
        <begin position="124"/>
        <end position="144"/>
    </location>
</feature>
<sequence length="179" mass="20395">MVNFFSKVLGLNSVSESLVSALTDTVSKAKDAVQELLNVMEYDLEFGIKKYTVILANNGLLMLLVILITIITIFLTIFLMLKIYERLHISLFWQRLVSFIIIFITYLWLTYSTIEIAYNIPKPIPIILASGISLLGPIIILIIYSSGSRRFCTQIFKKIKPQSLKDEQESLTDKHTCLV</sequence>
<organism evidence="2 3">
    <name type="scientific">Adineta steineri</name>
    <dbReference type="NCBI Taxonomy" id="433720"/>
    <lineage>
        <taxon>Eukaryota</taxon>
        <taxon>Metazoa</taxon>
        <taxon>Spiralia</taxon>
        <taxon>Gnathifera</taxon>
        <taxon>Rotifera</taxon>
        <taxon>Eurotatoria</taxon>
        <taxon>Bdelloidea</taxon>
        <taxon>Adinetida</taxon>
        <taxon>Adinetidae</taxon>
        <taxon>Adineta</taxon>
    </lineage>
</organism>
<accession>A0A815BS87</accession>
<dbReference type="EMBL" id="CAJNOE010000569">
    <property type="protein sequence ID" value="CAF1273933.1"/>
    <property type="molecule type" value="Genomic_DNA"/>
</dbReference>
<dbReference type="Proteomes" id="UP000663860">
    <property type="component" value="Unassembled WGS sequence"/>
</dbReference>
<protein>
    <submittedName>
        <fullName evidence="2">Uncharacterized protein</fullName>
    </submittedName>
</protein>
<keyword evidence="1" id="KW-1133">Transmembrane helix</keyword>
<name>A0A815BS87_9BILA</name>
<dbReference type="AlphaFoldDB" id="A0A815BS87"/>
<keyword evidence="1" id="KW-0472">Membrane</keyword>
<evidence type="ECO:0000256" key="1">
    <source>
        <dbReference type="SAM" id="Phobius"/>
    </source>
</evidence>
<feature type="transmembrane region" description="Helical" evidence="1">
    <location>
        <begin position="60"/>
        <end position="84"/>
    </location>
</feature>